<reference evidence="12 13" key="1">
    <citation type="submission" date="2008-04" db="EMBL/GenBank/DDBJ databases">
        <title>Complete sequence of chromosome of Natranaerobius thermophilus JW/NM-WN-LF.</title>
        <authorList>
            <consortium name="US DOE Joint Genome Institute"/>
            <person name="Copeland A."/>
            <person name="Lucas S."/>
            <person name="Lapidus A."/>
            <person name="Glavina del Rio T."/>
            <person name="Dalin E."/>
            <person name="Tice H."/>
            <person name="Bruce D."/>
            <person name="Goodwin L."/>
            <person name="Pitluck S."/>
            <person name="Chertkov O."/>
            <person name="Brettin T."/>
            <person name="Detter J.C."/>
            <person name="Han C."/>
            <person name="Kuske C.R."/>
            <person name="Schmutz J."/>
            <person name="Larimer F."/>
            <person name="Land M."/>
            <person name="Hauser L."/>
            <person name="Kyrpides N."/>
            <person name="Lykidis A."/>
            <person name="Mesbah N.M."/>
            <person name="Wiegel J."/>
        </authorList>
    </citation>
    <scope>NUCLEOTIDE SEQUENCE [LARGE SCALE GENOMIC DNA]</scope>
    <source>
        <strain evidence="13">ATCC BAA-1301 / DSM 18059 / JW/NM-WN-LF</strain>
    </source>
</reference>
<accession>B2A4K2</accession>
<dbReference type="EMBL" id="CP001034">
    <property type="protein sequence ID" value="ACB85177.1"/>
    <property type="molecule type" value="Genomic_DNA"/>
</dbReference>
<dbReference type="OrthoDB" id="9800958at2"/>
<dbReference type="SUPFAM" id="SSF53244">
    <property type="entry name" value="MurD-like peptide ligases, peptide-binding domain"/>
    <property type="match status" value="1"/>
</dbReference>
<dbReference type="PANTHER" id="PTHR23135:SF4">
    <property type="entry name" value="UDP-N-ACETYLMURAMOYL-L-ALANYL-D-GLUTAMATE--2,6-DIAMINOPIMELATE LIGASE MURE HOMOLOG, CHLOROPLASTIC"/>
    <property type="match status" value="1"/>
</dbReference>
<feature type="domain" description="Mur ligase central" evidence="11">
    <location>
        <begin position="121"/>
        <end position="331"/>
    </location>
</feature>
<dbReference type="PANTHER" id="PTHR23135">
    <property type="entry name" value="MUR LIGASE FAMILY MEMBER"/>
    <property type="match status" value="1"/>
</dbReference>
<name>B2A4K2_NATTJ</name>
<dbReference type="NCBIfam" id="TIGR01085">
    <property type="entry name" value="murE"/>
    <property type="match status" value="1"/>
</dbReference>
<dbReference type="Pfam" id="PF02875">
    <property type="entry name" value="Mur_ligase_C"/>
    <property type="match status" value="1"/>
</dbReference>
<dbReference type="SUPFAM" id="SSF53623">
    <property type="entry name" value="MurD-like peptide ligases, catalytic domain"/>
    <property type="match status" value="1"/>
</dbReference>
<dbReference type="Gene3D" id="3.40.1190.10">
    <property type="entry name" value="Mur-like, catalytic domain"/>
    <property type="match status" value="1"/>
</dbReference>
<dbReference type="GO" id="GO:0008360">
    <property type="term" value="P:regulation of cell shape"/>
    <property type="evidence" value="ECO:0007669"/>
    <property type="project" value="UniProtKB-KW"/>
</dbReference>
<dbReference type="AlphaFoldDB" id="B2A4K2"/>
<dbReference type="HOGENOM" id="CLU_022291_4_2_9"/>
<dbReference type="InterPro" id="IPR004101">
    <property type="entry name" value="Mur_ligase_C"/>
</dbReference>
<dbReference type="eggNOG" id="COG0769">
    <property type="taxonomic scope" value="Bacteria"/>
</dbReference>
<evidence type="ECO:0000256" key="1">
    <source>
        <dbReference type="ARBA" id="ARBA00004752"/>
    </source>
</evidence>
<evidence type="ECO:0000256" key="8">
    <source>
        <dbReference type="RuleBase" id="RU004135"/>
    </source>
</evidence>
<dbReference type="Pfam" id="PF01225">
    <property type="entry name" value="Mur_ligase"/>
    <property type="match status" value="1"/>
</dbReference>
<dbReference type="Proteomes" id="UP000001683">
    <property type="component" value="Chromosome"/>
</dbReference>
<dbReference type="GO" id="GO:0071555">
    <property type="term" value="P:cell wall organization"/>
    <property type="evidence" value="ECO:0007669"/>
    <property type="project" value="UniProtKB-KW"/>
</dbReference>
<dbReference type="InterPro" id="IPR036565">
    <property type="entry name" value="Mur-like_cat_sf"/>
</dbReference>
<evidence type="ECO:0000256" key="6">
    <source>
        <dbReference type="ARBA" id="ARBA00023306"/>
    </source>
</evidence>
<dbReference type="SUPFAM" id="SSF63418">
    <property type="entry name" value="MurE/MurF N-terminal domain"/>
    <property type="match status" value="1"/>
</dbReference>
<comment type="subcellular location">
    <subcellularLocation>
        <location evidence="8">Cytoplasm</location>
    </subcellularLocation>
</comment>
<dbReference type="KEGG" id="nth:Nther_1603"/>
<evidence type="ECO:0000256" key="7">
    <source>
        <dbReference type="ARBA" id="ARBA00023316"/>
    </source>
</evidence>
<dbReference type="InterPro" id="IPR035911">
    <property type="entry name" value="MurE/MurF_N"/>
</dbReference>
<dbReference type="GO" id="GO:0051301">
    <property type="term" value="P:cell division"/>
    <property type="evidence" value="ECO:0007669"/>
    <property type="project" value="UniProtKB-KW"/>
</dbReference>
<dbReference type="GO" id="GO:0005737">
    <property type="term" value="C:cytoplasm"/>
    <property type="evidence" value="ECO:0007669"/>
    <property type="project" value="UniProtKB-SubCell"/>
</dbReference>
<dbReference type="Pfam" id="PF08245">
    <property type="entry name" value="Mur_ligase_M"/>
    <property type="match status" value="1"/>
</dbReference>
<dbReference type="InterPro" id="IPR000713">
    <property type="entry name" value="Mur_ligase_N"/>
</dbReference>
<keyword evidence="6 8" id="KW-0131">Cell cycle</keyword>
<evidence type="ECO:0000259" key="9">
    <source>
        <dbReference type="Pfam" id="PF01225"/>
    </source>
</evidence>
<dbReference type="InterPro" id="IPR036615">
    <property type="entry name" value="Mur_ligase_C_dom_sf"/>
</dbReference>
<dbReference type="GO" id="GO:0016881">
    <property type="term" value="F:acid-amino acid ligase activity"/>
    <property type="evidence" value="ECO:0007669"/>
    <property type="project" value="InterPro"/>
</dbReference>
<gene>
    <name evidence="12" type="ordered locus">Nther_1603</name>
</gene>
<evidence type="ECO:0000256" key="2">
    <source>
        <dbReference type="ARBA" id="ARBA00005898"/>
    </source>
</evidence>
<dbReference type="InterPro" id="IPR005761">
    <property type="entry name" value="UDP-N-AcMur-Glu-dNH2Pim_ligase"/>
</dbReference>
<feature type="domain" description="Mur ligase C-terminal" evidence="10">
    <location>
        <begin position="355"/>
        <end position="490"/>
    </location>
</feature>
<keyword evidence="5 8" id="KW-0573">Peptidoglycan synthesis</keyword>
<evidence type="ECO:0000256" key="3">
    <source>
        <dbReference type="ARBA" id="ARBA00022618"/>
    </source>
</evidence>
<feature type="domain" description="Mur ligase N-terminal catalytic" evidence="9">
    <location>
        <begin position="36"/>
        <end position="109"/>
    </location>
</feature>
<evidence type="ECO:0000259" key="11">
    <source>
        <dbReference type="Pfam" id="PF08245"/>
    </source>
</evidence>
<keyword evidence="7 8" id="KW-0961">Cell wall biogenesis/degradation</keyword>
<dbReference type="GO" id="GO:0009252">
    <property type="term" value="P:peptidoglycan biosynthetic process"/>
    <property type="evidence" value="ECO:0007669"/>
    <property type="project" value="UniProtKB-KW"/>
</dbReference>
<dbReference type="InParanoid" id="B2A4K2"/>
<dbReference type="Gene3D" id="3.40.1390.10">
    <property type="entry name" value="MurE/MurF, N-terminal domain"/>
    <property type="match status" value="1"/>
</dbReference>
<dbReference type="InterPro" id="IPR013221">
    <property type="entry name" value="Mur_ligase_cen"/>
</dbReference>
<reference evidence="12 13" key="2">
    <citation type="journal article" date="2011" name="J. Bacteriol.">
        <title>Complete genome sequence of the anaerobic, halophilic alkalithermophile Natranaerobius thermophilus JW/NM-WN-LF.</title>
        <authorList>
            <person name="Zhao B."/>
            <person name="Mesbah N.M."/>
            <person name="Dalin E."/>
            <person name="Goodwin L."/>
            <person name="Nolan M."/>
            <person name="Pitluck S."/>
            <person name="Chertkov O."/>
            <person name="Brettin T.S."/>
            <person name="Han J."/>
            <person name="Larimer F.W."/>
            <person name="Land M.L."/>
            <person name="Hauser L."/>
            <person name="Kyrpides N."/>
            <person name="Wiegel J."/>
        </authorList>
    </citation>
    <scope>NUCLEOTIDE SEQUENCE [LARGE SCALE GENOMIC DNA]</scope>
    <source>
        <strain evidence="13">ATCC BAA-1301 / DSM 18059 / JW/NM-WN-LF</strain>
    </source>
</reference>
<keyword evidence="4 8" id="KW-0133">Cell shape</keyword>
<sequence length="540" mass="60412">MPDNVSLRALIENYPIKSIVMPGNSGNIKQALDDIKISGLNYHSQNVSQNELFFCLTGHQYDGHAFAEKAYNKGAVALIVEREIPHIPLLQVVVENSRRALSHLSAKFYQHPSKSMNMIGITSTNGKTTTTYMIDQILSSNKPTGLLGTVIVKLGEETKESDLTTPESLDLQRYLASMKRKNINYCTMEVSSSGLELERVSAVDYDIAIINNISRDHIDQHGSFENYFAAKQRLVEEIQEDKRAVINVDCENACKMINYTKAKVITYSVKGIDATIGIDNLDLSSGSASFDLVINRGFSTLSGKWIKPGRFKIKLKVLGLHNVYNATSAAISTLLLDEPITRIQSELAKFSGVERRFQLIFDKKFKIIDDHFANPGNIEVTMETLGKMDFNNLKILYAIRGGRGKTVNEENTKALIKWLKKLNLQEVYVTSSDEIVGIENKVTMTERDTTLSLLKSAGIRVRYFSQLRSAIKSVIIERHLQTGDVLLLAGCQGMDPGARLVLNLIYNRLTKNQQKYWGDEILAPLKHRVAGMNCNISKPI</sequence>
<comment type="pathway">
    <text evidence="1 8">Cell wall biogenesis; peptidoglycan biosynthesis.</text>
</comment>
<comment type="similarity">
    <text evidence="2">Belongs to the MurCDEF family. MurE subfamily.</text>
</comment>
<proteinExistence type="inferred from homology"/>
<dbReference type="RefSeq" id="WP_012448046.1">
    <property type="nucleotide sequence ID" value="NC_010718.1"/>
</dbReference>
<evidence type="ECO:0000313" key="12">
    <source>
        <dbReference type="EMBL" id="ACB85177.1"/>
    </source>
</evidence>
<dbReference type="STRING" id="457570.Nther_1603"/>
<organism evidence="12 13">
    <name type="scientific">Natranaerobius thermophilus (strain ATCC BAA-1301 / DSM 18059 / JW/NM-WN-LF)</name>
    <dbReference type="NCBI Taxonomy" id="457570"/>
    <lineage>
        <taxon>Bacteria</taxon>
        <taxon>Bacillati</taxon>
        <taxon>Bacillota</taxon>
        <taxon>Clostridia</taxon>
        <taxon>Natranaerobiales</taxon>
        <taxon>Natranaerobiaceae</taxon>
        <taxon>Natranaerobius</taxon>
    </lineage>
</organism>
<keyword evidence="13" id="KW-1185">Reference proteome</keyword>
<evidence type="ECO:0000256" key="5">
    <source>
        <dbReference type="ARBA" id="ARBA00022984"/>
    </source>
</evidence>
<evidence type="ECO:0000256" key="4">
    <source>
        <dbReference type="ARBA" id="ARBA00022960"/>
    </source>
</evidence>
<protein>
    <submittedName>
        <fullName evidence="12">UDP-N-acetylmuramyl-tripeptide synthetase</fullName>
    </submittedName>
</protein>
<keyword evidence="3 8" id="KW-0132">Cell division</keyword>
<evidence type="ECO:0000259" key="10">
    <source>
        <dbReference type="Pfam" id="PF02875"/>
    </source>
</evidence>
<dbReference type="GO" id="GO:0005524">
    <property type="term" value="F:ATP binding"/>
    <property type="evidence" value="ECO:0007669"/>
    <property type="project" value="InterPro"/>
</dbReference>
<evidence type="ECO:0000313" key="13">
    <source>
        <dbReference type="Proteomes" id="UP000001683"/>
    </source>
</evidence>